<evidence type="ECO:0000313" key="1">
    <source>
        <dbReference type="EMBL" id="BAU55533.1"/>
    </source>
</evidence>
<dbReference type="RefSeq" id="WP_096353896.1">
    <property type="nucleotide sequence ID" value="NZ_AP017313.1"/>
</dbReference>
<protein>
    <submittedName>
        <fullName evidence="1">Uncharacterized protein</fullName>
    </submittedName>
</protein>
<dbReference type="KEGG" id="mgot:MgSA37_03722"/>
<dbReference type="AlphaFoldDB" id="A0A0X8X5N4"/>
<dbReference type="EMBL" id="AP017313">
    <property type="protein sequence ID" value="BAU55533.1"/>
    <property type="molecule type" value="Genomic_DNA"/>
</dbReference>
<reference evidence="1 2" key="1">
    <citation type="submission" date="2015-12" db="EMBL/GenBank/DDBJ databases">
        <title>Genome sequence of Mucilaginibacter gotjawali.</title>
        <authorList>
            <person name="Lee J.S."/>
            <person name="Lee K.C."/>
            <person name="Kim K.K."/>
            <person name="Lee B.W."/>
        </authorList>
    </citation>
    <scope>NUCLEOTIDE SEQUENCE [LARGE SCALE GENOMIC DNA]</scope>
    <source>
        <strain evidence="1 2">SA3-7</strain>
    </source>
</reference>
<accession>A0A0X8X5N4</accession>
<dbReference type="OrthoDB" id="9800461at2"/>
<gene>
    <name evidence="1" type="ORF">MgSA37_03722</name>
</gene>
<dbReference type="Pfam" id="PF13376">
    <property type="entry name" value="OmdA"/>
    <property type="match status" value="1"/>
</dbReference>
<dbReference type="Proteomes" id="UP000218263">
    <property type="component" value="Chromosome"/>
</dbReference>
<dbReference type="SUPFAM" id="SSF159888">
    <property type="entry name" value="YdhG-like"/>
    <property type="match status" value="1"/>
</dbReference>
<dbReference type="Gene3D" id="3.90.1150.200">
    <property type="match status" value="1"/>
</dbReference>
<dbReference type="InterPro" id="IPR014922">
    <property type="entry name" value="YdhG-like"/>
</dbReference>
<proteinExistence type="predicted"/>
<dbReference type="Pfam" id="PF08818">
    <property type="entry name" value="DUF1801"/>
    <property type="match status" value="1"/>
</dbReference>
<name>A0A0X8X5N4_9SPHI</name>
<keyword evidence="2" id="KW-1185">Reference proteome</keyword>
<organism evidence="1 2">
    <name type="scientific">Mucilaginibacter gotjawali</name>
    <dbReference type="NCBI Taxonomy" id="1550579"/>
    <lineage>
        <taxon>Bacteria</taxon>
        <taxon>Pseudomonadati</taxon>
        <taxon>Bacteroidota</taxon>
        <taxon>Sphingobacteriia</taxon>
        <taxon>Sphingobacteriales</taxon>
        <taxon>Sphingobacteriaceae</taxon>
        <taxon>Mucilaginibacter</taxon>
    </lineage>
</organism>
<evidence type="ECO:0000313" key="2">
    <source>
        <dbReference type="Proteomes" id="UP000218263"/>
    </source>
</evidence>
<sequence length="202" mass="23108">MEQYDSRVDAYIEKAAPFAQPILKHLRQLVHSVSPLLTETMKWGFPFFDYNGPVCQMAAFKQHMGFGFWKQKQLNDPGKLIKEEDGTAGSFGKITSLNELPSDEILIDFIRQAMELNKAENKKPAVKKETAPKAPIEMPADFAELLGANPKALEVYYDFSPSAKREYLEWIVDAKAEATRLKRMETAVEWIGEGKTRNWKYK</sequence>